<dbReference type="EMBL" id="GIFC01004767">
    <property type="protein sequence ID" value="MXU86850.1"/>
    <property type="molecule type" value="Transcribed_RNA"/>
</dbReference>
<evidence type="ECO:0000313" key="2">
    <source>
        <dbReference type="EMBL" id="MXU86850.1"/>
    </source>
</evidence>
<name>A0A6B0UCS9_IXORI</name>
<evidence type="ECO:0000256" key="1">
    <source>
        <dbReference type="SAM" id="MobiDB-lite"/>
    </source>
</evidence>
<protein>
    <submittedName>
        <fullName evidence="2">Putative secreted protein</fullName>
    </submittedName>
</protein>
<feature type="region of interest" description="Disordered" evidence="1">
    <location>
        <begin position="67"/>
        <end position="93"/>
    </location>
</feature>
<reference evidence="2" key="1">
    <citation type="submission" date="2019-12" db="EMBL/GenBank/DDBJ databases">
        <title>An insight into the sialome of adult female Ixodes ricinus ticks feeding for 6 days.</title>
        <authorList>
            <person name="Perner J."/>
            <person name="Ribeiro J.M.C."/>
        </authorList>
    </citation>
    <scope>NUCLEOTIDE SEQUENCE</scope>
    <source>
        <strain evidence="2">Semi-engorged</strain>
        <tissue evidence="2">Salivary glands</tissue>
    </source>
</reference>
<dbReference type="AlphaFoldDB" id="A0A6B0UCS9"/>
<sequence>MRRPRRGSRRSWDCSWCLATPTASAWGPSSFLDSRWPRFSVSSFWAGNPRRCLLRRPGGGWRWRSDPRTRGWRRATAAGARPTSVPRPWQRRR</sequence>
<proteinExistence type="predicted"/>
<accession>A0A6B0UCS9</accession>
<organism evidence="2">
    <name type="scientific">Ixodes ricinus</name>
    <name type="common">Common tick</name>
    <name type="synonym">Acarus ricinus</name>
    <dbReference type="NCBI Taxonomy" id="34613"/>
    <lineage>
        <taxon>Eukaryota</taxon>
        <taxon>Metazoa</taxon>
        <taxon>Ecdysozoa</taxon>
        <taxon>Arthropoda</taxon>
        <taxon>Chelicerata</taxon>
        <taxon>Arachnida</taxon>
        <taxon>Acari</taxon>
        <taxon>Parasitiformes</taxon>
        <taxon>Ixodida</taxon>
        <taxon>Ixodoidea</taxon>
        <taxon>Ixodidae</taxon>
        <taxon>Ixodinae</taxon>
        <taxon>Ixodes</taxon>
    </lineage>
</organism>